<keyword evidence="3" id="KW-1185">Reference proteome</keyword>
<dbReference type="PIRSF" id="PIRSF037259">
    <property type="entry name" value="EcsB_ABC"/>
    <property type="match status" value="1"/>
</dbReference>
<evidence type="ECO:0000256" key="1">
    <source>
        <dbReference type="SAM" id="Phobius"/>
    </source>
</evidence>
<name>A0A1E3L7Z3_9BACL</name>
<feature type="transmembrane region" description="Helical" evidence="1">
    <location>
        <begin position="134"/>
        <end position="154"/>
    </location>
</feature>
<reference evidence="2 3" key="1">
    <citation type="submission" date="2016-08" db="EMBL/GenBank/DDBJ databases">
        <title>Genome sequencing of Paenibacillus sp. TI45-13ar, isolated from Korean traditional nuruk.</title>
        <authorList>
            <person name="Kim S.-J."/>
        </authorList>
    </citation>
    <scope>NUCLEOTIDE SEQUENCE [LARGE SCALE GENOMIC DNA]</scope>
    <source>
        <strain evidence="2 3">TI45-13ar</strain>
    </source>
</reference>
<feature type="transmembrane region" description="Helical" evidence="1">
    <location>
        <begin position="59"/>
        <end position="80"/>
    </location>
</feature>
<feature type="transmembrane region" description="Helical" evidence="1">
    <location>
        <begin position="101"/>
        <end position="122"/>
    </location>
</feature>
<accession>A0A1E3L7Z3</accession>
<feature type="transmembrane region" description="Helical" evidence="1">
    <location>
        <begin position="372"/>
        <end position="389"/>
    </location>
</feature>
<keyword evidence="1" id="KW-1133">Transmembrane helix</keyword>
<feature type="transmembrane region" description="Helical" evidence="1">
    <location>
        <begin position="191"/>
        <end position="208"/>
    </location>
</feature>
<feature type="transmembrane region" description="Helical" evidence="1">
    <location>
        <begin position="21"/>
        <end position="47"/>
    </location>
</feature>
<evidence type="ECO:0000313" key="3">
    <source>
        <dbReference type="Proteomes" id="UP000094578"/>
    </source>
</evidence>
<dbReference type="AlphaFoldDB" id="A0A1E3L7Z3"/>
<dbReference type="InterPro" id="IPR010288">
    <property type="entry name" value="EcsB_ABC"/>
</dbReference>
<proteinExistence type="predicted"/>
<comment type="caution">
    <text evidence="2">The sequence shown here is derived from an EMBL/GenBank/DDBJ whole genome shotgun (WGS) entry which is preliminary data.</text>
</comment>
<protein>
    <submittedName>
        <fullName evidence="2">Protein EcsB</fullName>
    </submittedName>
</protein>
<dbReference type="GO" id="GO:0016020">
    <property type="term" value="C:membrane"/>
    <property type="evidence" value="ECO:0007669"/>
    <property type="project" value="InterPro"/>
</dbReference>
<organism evidence="2 3">
    <name type="scientific">Paenibacillus nuruki</name>
    <dbReference type="NCBI Taxonomy" id="1886670"/>
    <lineage>
        <taxon>Bacteria</taxon>
        <taxon>Bacillati</taxon>
        <taxon>Bacillota</taxon>
        <taxon>Bacilli</taxon>
        <taxon>Bacillales</taxon>
        <taxon>Paenibacillaceae</taxon>
        <taxon>Paenibacillus</taxon>
    </lineage>
</organism>
<keyword evidence="1" id="KW-0472">Membrane</keyword>
<dbReference type="Proteomes" id="UP000094578">
    <property type="component" value="Unassembled WGS sequence"/>
</dbReference>
<dbReference type="RefSeq" id="WP_069326260.1">
    <property type="nucleotide sequence ID" value="NZ_MDER01000028.1"/>
</dbReference>
<evidence type="ECO:0000313" key="2">
    <source>
        <dbReference type="EMBL" id="ODP29823.1"/>
    </source>
</evidence>
<sequence length="408" mass="46976">MNDLLKLRQQRQQAFWGEVLPYLRYVMQSGLAIVTFFLLIVFAAWYTTFLQNVPQGLPVHWILLILFTPLAIYGSVRTYMRTADIVFMLPLEVRMREYFAPAWRSSVIGKMIWLLILALVAFPFYVRADMNAKSLSLLVIVLIIAKLLGSYGSWQELRMNTAAARVGYRLLRYVLIIGLLAAFLWLPLMTALIAVVVIALVYIALLRIPGKASVPWERLIATEKNHAAGVMRLLGWFVDVPNGERKVSHRRWLSFVGNRVPWVPAKSFRFLVSKTLVRGELLPILIRFVIIGVVFVLITRESWFGIVVYLLFILLAGMQMTSLRKQHTDTLWLSIYPIPPESQRLETVKLITQTQVWITLLLWLPLASAGDPMRMILTFIAGLVAVWLYRRSLNRKWLKDIEAEAEFD</sequence>
<gene>
    <name evidence="2" type="ORF">PTI45_00801</name>
</gene>
<dbReference type="EMBL" id="MDER01000028">
    <property type="protein sequence ID" value="ODP29823.1"/>
    <property type="molecule type" value="Genomic_DNA"/>
</dbReference>
<feature type="transmembrane region" description="Helical" evidence="1">
    <location>
        <begin position="276"/>
        <end position="297"/>
    </location>
</feature>
<dbReference type="STRING" id="1886670.PTI45_00801"/>
<keyword evidence="1" id="KW-0812">Transmembrane</keyword>
<feature type="transmembrane region" description="Helical" evidence="1">
    <location>
        <begin position="303"/>
        <end position="323"/>
    </location>
</feature>
<dbReference type="Pfam" id="PF05975">
    <property type="entry name" value="EcsB"/>
    <property type="match status" value="1"/>
</dbReference>